<dbReference type="InterPro" id="IPR036396">
    <property type="entry name" value="Cyt_P450_sf"/>
</dbReference>
<sequence length="398" mass="43274">MSILHAFDPFAPDSPTHSGGAVEGRSLVQGQYGYAVLDFALSTTVLRDTRFINAALTLMEQFGITNGPVHTFRAESVIMAEGKRHIRLRTPLARFMGPTTVEEIRAVLRDILKDIDPGKGSTGPVDFNAAVAQKIPARIYCHLAGAPAEDAPLVARMSAGTLALLQRDPSLTASILESYDELFTYLRALIARKRETGLGDDMLSFLIRQQDEGKLDSGELLSEATAMLEASSVNTAHQTGLVVWTLLRERETWARLRSDPSLIPAAVVEACRLYPRPGIVSKVASVDIELEHTVIPAGSDVHVAVWSANRDPQRFEDPDRFDLDRPRNQPLTFSTGLHGCLGQSLAKVEMEEVVRFLLENYPDATVVDEGTEIGHGGGRWLVGSLAVDLGPSGPRTAS</sequence>
<keyword evidence="9" id="KW-1185">Reference proteome</keyword>
<evidence type="ECO:0000256" key="6">
    <source>
        <dbReference type="ARBA" id="ARBA00023033"/>
    </source>
</evidence>
<evidence type="ECO:0000256" key="1">
    <source>
        <dbReference type="ARBA" id="ARBA00010617"/>
    </source>
</evidence>
<evidence type="ECO:0000313" key="8">
    <source>
        <dbReference type="EMBL" id="MCZ4519411.1"/>
    </source>
</evidence>
<evidence type="ECO:0000313" key="9">
    <source>
        <dbReference type="Proteomes" id="UP001081071"/>
    </source>
</evidence>
<dbReference type="SUPFAM" id="SSF48264">
    <property type="entry name" value="Cytochrome P450"/>
    <property type="match status" value="1"/>
</dbReference>
<dbReference type="InterPro" id="IPR001128">
    <property type="entry name" value="Cyt_P450"/>
</dbReference>
<dbReference type="RefSeq" id="WP_269604781.1">
    <property type="nucleotide sequence ID" value="NZ_JAPWIJ010000005.1"/>
</dbReference>
<evidence type="ECO:0000256" key="5">
    <source>
        <dbReference type="ARBA" id="ARBA00023004"/>
    </source>
</evidence>
<evidence type="ECO:0000256" key="3">
    <source>
        <dbReference type="ARBA" id="ARBA00022723"/>
    </source>
</evidence>
<dbReference type="Proteomes" id="UP001081071">
    <property type="component" value="Unassembled WGS sequence"/>
</dbReference>
<comment type="similarity">
    <text evidence="1 7">Belongs to the cytochrome P450 family.</text>
</comment>
<dbReference type="PANTHER" id="PTHR46696:SF6">
    <property type="entry name" value="P450, PUTATIVE (EUROFUNG)-RELATED"/>
    <property type="match status" value="1"/>
</dbReference>
<dbReference type="Pfam" id="PF00067">
    <property type="entry name" value="p450"/>
    <property type="match status" value="1"/>
</dbReference>
<dbReference type="PANTHER" id="PTHR46696">
    <property type="entry name" value="P450, PUTATIVE (EUROFUNG)-RELATED"/>
    <property type="match status" value="1"/>
</dbReference>
<keyword evidence="3 7" id="KW-0479">Metal-binding</keyword>
<gene>
    <name evidence="8" type="ORF">O4220_12880</name>
</gene>
<keyword evidence="6 7" id="KW-0503">Monooxygenase</keyword>
<dbReference type="PROSITE" id="PS00086">
    <property type="entry name" value="CYTOCHROME_P450"/>
    <property type="match status" value="1"/>
</dbReference>
<evidence type="ECO:0000256" key="2">
    <source>
        <dbReference type="ARBA" id="ARBA00022617"/>
    </source>
</evidence>
<protein>
    <submittedName>
        <fullName evidence="8">Cytochrome P450</fullName>
    </submittedName>
</protein>
<organism evidence="8 9">
    <name type="scientific">Rhodococcus ruber</name>
    <dbReference type="NCBI Taxonomy" id="1830"/>
    <lineage>
        <taxon>Bacteria</taxon>
        <taxon>Bacillati</taxon>
        <taxon>Actinomycetota</taxon>
        <taxon>Actinomycetes</taxon>
        <taxon>Mycobacteriales</taxon>
        <taxon>Nocardiaceae</taxon>
        <taxon>Rhodococcus</taxon>
    </lineage>
</organism>
<dbReference type="InterPro" id="IPR017972">
    <property type="entry name" value="Cyt_P450_CS"/>
</dbReference>
<keyword evidence="4 7" id="KW-0560">Oxidoreductase</keyword>
<evidence type="ECO:0000256" key="4">
    <source>
        <dbReference type="ARBA" id="ARBA00023002"/>
    </source>
</evidence>
<dbReference type="InterPro" id="IPR002397">
    <property type="entry name" value="Cyt_P450_B"/>
</dbReference>
<dbReference type="EMBL" id="JAPWIJ010000005">
    <property type="protein sequence ID" value="MCZ4519411.1"/>
    <property type="molecule type" value="Genomic_DNA"/>
</dbReference>
<accession>A0ABT4MEM5</accession>
<keyword evidence="2 7" id="KW-0349">Heme</keyword>
<dbReference type="Gene3D" id="1.10.630.10">
    <property type="entry name" value="Cytochrome P450"/>
    <property type="match status" value="1"/>
</dbReference>
<proteinExistence type="inferred from homology"/>
<reference evidence="8" key="1">
    <citation type="submission" date="2022-12" db="EMBL/GenBank/DDBJ databases">
        <authorList>
            <person name="Krivoruchko A.V."/>
            <person name="Elkin A."/>
        </authorList>
    </citation>
    <scope>NUCLEOTIDE SEQUENCE</scope>
    <source>
        <strain evidence="8">IEGM 1391</strain>
    </source>
</reference>
<keyword evidence="5 7" id="KW-0408">Iron</keyword>
<name>A0ABT4MEM5_9NOCA</name>
<dbReference type="PRINTS" id="PR00359">
    <property type="entry name" value="BP450"/>
</dbReference>
<evidence type="ECO:0000256" key="7">
    <source>
        <dbReference type="RuleBase" id="RU000461"/>
    </source>
</evidence>
<comment type="caution">
    <text evidence="8">The sequence shown here is derived from an EMBL/GenBank/DDBJ whole genome shotgun (WGS) entry which is preliminary data.</text>
</comment>